<accession>E9FZ83</accession>
<dbReference type="KEGG" id="dpx:DAPPUDRAFT_312499"/>
<reference evidence="2 3" key="1">
    <citation type="journal article" date="2011" name="Science">
        <title>The ecoresponsive genome of Daphnia pulex.</title>
        <authorList>
            <person name="Colbourne J.K."/>
            <person name="Pfrender M.E."/>
            <person name="Gilbert D."/>
            <person name="Thomas W.K."/>
            <person name="Tucker A."/>
            <person name="Oakley T.H."/>
            <person name="Tokishita S."/>
            <person name="Aerts A."/>
            <person name="Arnold G.J."/>
            <person name="Basu M.K."/>
            <person name="Bauer D.J."/>
            <person name="Caceres C.E."/>
            <person name="Carmel L."/>
            <person name="Casola C."/>
            <person name="Choi J.H."/>
            <person name="Detter J.C."/>
            <person name="Dong Q."/>
            <person name="Dusheyko S."/>
            <person name="Eads B.D."/>
            <person name="Frohlich T."/>
            <person name="Geiler-Samerotte K.A."/>
            <person name="Gerlach D."/>
            <person name="Hatcher P."/>
            <person name="Jogdeo S."/>
            <person name="Krijgsveld J."/>
            <person name="Kriventseva E.V."/>
            <person name="Kultz D."/>
            <person name="Laforsch C."/>
            <person name="Lindquist E."/>
            <person name="Lopez J."/>
            <person name="Manak J.R."/>
            <person name="Muller J."/>
            <person name="Pangilinan J."/>
            <person name="Patwardhan R.P."/>
            <person name="Pitluck S."/>
            <person name="Pritham E.J."/>
            <person name="Rechtsteiner A."/>
            <person name="Rho M."/>
            <person name="Rogozin I.B."/>
            <person name="Sakarya O."/>
            <person name="Salamov A."/>
            <person name="Schaack S."/>
            <person name="Shapiro H."/>
            <person name="Shiga Y."/>
            <person name="Skalitzky C."/>
            <person name="Smith Z."/>
            <person name="Souvorov A."/>
            <person name="Sung W."/>
            <person name="Tang Z."/>
            <person name="Tsuchiya D."/>
            <person name="Tu H."/>
            <person name="Vos H."/>
            <person name="Wang M."/>
            <person name="Wolf Y.I."/>
            <person name="Yamagata H."/>
            <person name="Yamada T."/>
            <person name="Ye Y."/>
            <person name="Shaw J.R."/>
            <person name="Andrews J."/>
            <person name="Crease T.J."/>
            <person name="Tang H."/>
            <person name="Lucas S.M."/>
            <person name="Robertson H.M."/>
            <person name="Bork P."/>
            <person name="Koonin E.V."/>
            <person name="Zdobnov E.M."/>
            <person name="Grigoriev I.V."/>
            <person name="Lynch M."/>
            <person name="Boore J.L."/>
        </authorList>
    </citation>
    <scope>NUCLEOTIDE SEQUENCE [LARGE SCALE GENOMIC DNA]</scope>
</reference>
<dbReference type="Proteomes" id="UP000000305">
    <property type="component" value="Unassembled WGS sequence"/>
</dbReference>
<protein>
    <recommendedName>
        <fullName evidence="1">Timeless N-terminal domain-containing protein</fullName>
    </recommendedName>
</protein>
<evidence type="ECO:0000259" key="1">
    <source>
        <dbReference type="Pfam" id="PF04821"/>
    </source>
</evidence>
<evidence type="ECO:0000313" key="3">
    <source>
        <dbReference type="Proteomes" id="UP000000305"/>
    </source>
</evidence>
<organism evidence="2 3">
    <name type="scientific">Daphnia pulex</name>
    <name type="common">Water flea</name>
    <dbReference type="NCBI Taxonomy" id="6669"/>
    <lineage>
        <taxon>Eukaryota</taxon>
        <taxon>Metazoa</taxon>
        <taxon>Ecdysozoa</taxon>
        <taxon>Arthropoda</taxon>
        <taxon>Crustacea</taxon>
        <taxon>Branchiopoda</taxon>
        <taxon>Diplostraca</taxon>
        <taxon>Cladocera</taxon>
        <taxon>Anomopoda</taxon>
        <taxon>Daphniidae</taxon>
        <taxon>Daphnia</taxon>
    </lineage>
</organism>
<evidence type="ECO:0000313" key="2">
    <source>
        <dbReference type="EMBL" id="EFX87310.1"/>
    </source>
</evidence>
<dbReference type="OrthoDB" id="6429365at2759"/>
<dbReference type="AlphaFoldDB" id="E9FZ83"/>
<dbReference type="STRING" id="6669.E9FZ83"/>
<dbReference type="InParanoid" id="E9FZ83"/>
<feature type="domain" description="Timeless N-terminal" evidence="1">
    <location>
        <begin position="25"/>
        <end position="77"/>
    </location>
</feature>
<dbReference type="HOGENOM" id="CLU_2335751_0_0_1"/>
<sequence>MDHWIKLSGEVPCLSLIPLGSFPNKYCMDPECLNNLKEINAKLSCEEPNTRPLIAYAIGFFNVLNEDLIHILHSSKDQPTICPSIFPTTITYSNVYSV</sequence>
<keyword evidence="3" id="KW-1185">Reference proteome</keyword>
<name>E9FZ83_DAPPU</name>
<gene>
    <name evidence="2" type="ORF">DAPPUDRAFT_312499</name>
</gene>
<proteinExistence type="predicted"/>
<dbReference type="EMBL" id="GL732528">
    <property type="protein sequence ID" value="EFX87310.1"/>
    <property type="molecule type" value="Genomic_DNA"/>
</dbReference>
<dbReference type="InterPro" id="IPR006906">
    <property type="entry name" value="Timeless_N"/>
</dbReference>
<dbReference type="Pfam" id="PF04821">
    <property type="entry name" value="TIMELESS"/>
    <property type="match status" value="1"/>
</dbReference>